<dbReference type="EMBL" id="UINC01120849">
    <property type="protein sequence ID" value="SVC95590.1"/>
    <property type="molecule type" value="Genomic_DNA"/>
</dbReference>
<accession>A0A382RDY5</accession>
<proteinExistence type="predicted"/>
<sequence>GTSHSLPQSAQVALCISLSARSYDILSLQQTSKSTCIKRSFCNFL</sequence>
<feature type="non-terminal residue" evidence="1">
    <location>
        <position position="45"/>
    </location>
</feature>
<dbReference type="AlphaFoldDB" id="A0A382RDY5"/>
<evidence type="ECO:0000313" key="1">
    <source>
        <dbReference type="EMBL" id="SVC95590.1"/>
    </source>
</evidence>
<feature type="non-terminal residue" evidence="1">
    <location>
        <position position="1"/>
    </location>
</feature>
<organism evidence="1">
    <name type="scientific">marine metagenome</name>
    <dbReference type="NCBI Taxonomy" id="408172"/>
    <lineage>
        <taxon>unclassified sequences</taxon>
        <taxon>metagenomes</taxon>
        <taxon>ecological metagenomes</taxon>
    </lineage>
</organism>
<name>A0A382RDY5_9ZZZZ</name>
<reference evidence="1" key="1">
    <citation type="submission" date="2018-05" db="EMBL/GenBank/DDBJ databases">
        <authorList>
            <person name="Lanie J.A."/>
            <person name="Ng W.-L."/>
            <person name="Kazmierczak K.M."/>
            <person name="Andrzejewski T.M."/>
            <person name="Davidsen T.M."/>
            <person name="Wayne K.J."/>
            <person name="Tettelin H."/>
            <person name="Glass J.I."/>
            <person name="Rusch D."/>
            <person name="Podicherti R."/>
            <person name="Tsui H.-C.T."/>
            <person name="Winkler M.E."/>
        </authorList>
    </citation>
    <scope>NUCLEOTIDE SEQUENCE</scope>
</reference>
<protein>
    <submittedName>
        <fullName evidence="1">Uncharacterized protein</fullName>
    </submittedName>
</protein>
<gene>
    <name evidence="1" type="ORF">METZ01_LOCUS348444</name>
</gene>